<keyword evidence="2" id="KW-0805">Transcription regulation</keyword>
<keyword evidence="9" id="KW-1185">Reference proteome</keyword>
<dbReference type="PANTHER" id="PTHR31391:SF137">
    <property type="entry name" value="B3 DOMAIN-CONTAINING PROTEIN REM16-LIKE"/>
    <property type="match status" value="1"/>
</dbReference>
<feature type="domain" description="TF-B3" evidence="7">
    <location>
        <begin position="4"/>
        <end position="100"/>
    </location>
</feature>
<comment type="caution">
    <text evidence="8">The sequence shown here is derived from an EMBL/GenBank/DDBJ whole genome shotgun (WGS) entry which is preliminary data.</text>
</comment>
<reference evidence="9" key="2">
    <citation type="journal article" date="2017" name="J. Anim. Genet.">
        <title>Multiple reference genome sequences of hot pepper reveal the massive evolution of plant disease resistance genes by retroduplication.</title>
        <authorList>
            <person name="Kim S."/>
            <person name="Park J."/>
            <person name="Yeom S.-I."/>
            <person name="Kim Y.-M."/>
            <person name="Seo E."/>
            <person name="Kim K.-T."/>
            <person name="Kim M.-S."/>
            <person name="Lee J.M."/>
            <person name="Cheong K."/>
            <person name="Shin H.-S."/>
            <person name="Kim S.-B."/>
            <person name="Han K."/>
            <person name="Lee J."/>
            <person name="Park M."/>
            <person name="Lee H.-A."/>
            <person name="Lee H.-Y."/>
            <person name="Lee Y."/>
            <person name="Oh S."/>
            <person name="Lee J.H."/>
            <person name="Choi E."/>
            <person name="Choi E."/>
            <person name="Lee S.E."/>
            <person name="Jeon J."/>
            <person name="Kim H."/>
            <person name="Choi G."/>
            <person name="Song H."/>
            <person name="Lee J."/>
            <person name="Lee S.-C."/>
            <person name="Kwon J.-K."/>
            <person name="Lee H.-Y."/>
            <person name="Koo N."/>
            <person name="Hong Y."/>
            <person name="Kim R.W."/>
            <person name="Kang W.-H."/>
            <person name="Huh J.H."/>
            <person name="Kang B.-C."/>
            <person name="Yang T.-J."/>
            <person name="Lee Y.-H."/>
            <person name="Bennetzen J.L."/>
            <person name="Choi D."/>
        </authorList>
    </citation>
    <scope>NUCLEOTIDE SEQUENCE [LARGE SCALE GENOMIC DNA]</scope>
    <source>
        <strain evidence="9">cv. PBC81</strain>
    </source>
</reference>
<dbReference type="InterPro" id="IPR015300">
    <property type="entry name" value="DNA-bd_pseudobarrel_sf"/>
</dbReference>
<dbReference type="PROSITE" id="PS50863">
    <property type="entry name" value="B3"/>
    <property type="match status" value="2"/>
</dbReference>
<name>A0A2G2XIL3_CAPBA</name>
<evidence type="ECO:0000259" key="7">
    <source>
        <dbReference type="PROSITE" id="PS50863"/>
    </source>
</evidence>
<sequence>MDKNKSFFKIMMNDFRSRLRIPKRFVTSFKNSNKLLGRKFLTGPSGKTCLVEVKRTEEDDFVFCNGWEIFVKDHHLDDADLLVFKMDGFSGFDVTIFDPSACEKEEPSSEDDPSCEEINYGYDDDDDTTDEEDNMQEVTSRKSSHGKQYQFHSPQPSKGRKKKKILVAKEDNKKRKCTPEENRCSYSNRRQVPEKEKMRVHQQASRHTSSVPCVLMKMKPTHVYNGQLKFPRAWAQEHMRQKSETITLRIPSTGRTWPASIRCRMEGLVIQSGWEDFVMDNRLDEFDVCVFELALGGTHNSIPVILDVHIYPVKNEIIGPL</sequence>
<accession>A0A2G2XIL3</accession>
<evidence type="ECO:0000313" key="8">
    <source>
        <dbReference type="EMBL" id="PHT57333.1"/>
    </source>
</evidence>
<evidence type="ECO:0000256" key="5">
    <source>
        <dbReference type="ARBA" id="ARBA00023242"/>
    </source>
</evidence>
<dbReference type="Pfam" id="PF02362">
    <property type="entry name" value="B3"/>
    <property type="match status" value="2"/>
</dbReference>
<organism evidence="8 9">
    <name type="scientific">Capsicum baccatum</name>
    <name type="common">Peruvian pepper</name>
    <dbReference type="NCBI Taxonomy" id="33114"/>
    <lineage>
        <taxon>Eukaryota</taxon>
        <taxon>Viridiplantae</taxon>
        <taxon>Streptophyta</taxon>
        <taxon>Embryophyta</taxon>
        <taxon>Tracheophyta</taxon>
        <taxon>Spermatophyta</taxon>
        <taxon>Magnoliopsida</taxon>
        <taxon>eudicotyledons</taxon>
        <taxon>Gunneridae</taxon>
        <taxon>Pentapetalae</taxon>
        <taxon>asterids</taxon>
        <taxon>lamiids</taxon>
        <taxon>Solanales</taxon>
        <taxon>Solanaceae</taxon>
        <taxon>Solanoideae</taxon>
        <taxon>Capsiceae</taxon>
        <taxon>Capsicum</taxon>
    </lineage>
</organism>
<dbReference type="PANTHER" id="PTHR31391">
    <property type="entry name" value="B3 DOMAIN-CONTAINING PROTEIN OS11G0197600-RELATED"/>
    <property type="match status" value="1"/>
</dbReference>
<dbReference type="SUPFAM" id="SSF101936">
    <property type="entry name" value="DNA-binding pseudobarrel domain"/>
    <property type="match status" value="2"/>
</dbReference>
<dbReference type="SMART" id="SM01019">
    <property type="entry name" value="B3"/>
    <property type="match status" value="2"/>
</dbReference>
<feature type="domain" description="TF-B3" evidence="7">
    <location>
        <begin position="213"/>
        <end position="308"/>
    </location>
</feature>
<dbReference type="EMBL" id="MLFT02000002">
    <property type="protein sequence ID" value="PHT57333.1"/>
    <property type="molecule type" value="Genomic_DNA"/>
</dbReference>
<feature type="compositionally biased region" description="Polar residues" evidence="6">
    <location>
        <begin position="146"/>
        <end position="156"/>
    </location>
</feature>
<evidence type="ECO:0000256" key="3">
    <source>
        <dbReference type="ARBA" id="ARBA00023125"/>
    </source>
</evidence>
<comment type="subcellular location">
    <subcellularLocation>
        <location evidence="1">Nucleus</location>
    </subcellularLocation>
</comment>
<dbReference type="AlphaFoldDB" id="A0A2G2XIL3"/>
<dbReference type="InterPro" id="IPR044837">
    <property type="entry name" value="REM16-like"/>
</dbReference>
<keyword evidence="4" id="KW-0804">Transcription</keyword>
<dbReference type="GO" id="GO:0005634">
    <property type="term" value="C:nucleus"/>
    <property type="evidence" value="ECO:0007669"/>
    <property type="project" value="UniProtKB-SubCell"/>
</dbReference>
<feature type="compositionally biased region" description="Acidic residues" evidence="6">
    <location>
        <begin position="122"/>
        <end position="135"/>
    </location>
</feature>
<protein>
    <recommendedName>
        <fullName evidence="7">TF-B3 domain-containing protein</fullName>
    </recommendedName>
</protein>
<feature type="compositionally biased region" description="Basic and acidic residues" evidence="6">
    <location>
        <begin position="167"/>
        <end position="183"/>
    </location>
</feature>
<dbReference type="STRING" id="33114.A0A2G2XIL3"/>
<dbReference type="OrthoDB" id="590488at2759"/>
<keyword evidence="5" id="KW-0539">Nucleus</keyword>
<evidence type="ECO:0000256" key="4">
    <source>
        <dbReference type="ARBA" id="ARBA00023163"/>
    </source>
</evidence>
<evidence type="ECO:0000256" key="2">
    <source>
        <dbReference type="ARBA" id="ARBA00023015"/>
    </source>
</evidence>
<reference evidence="8 9" key="1">
    <citation type="journal article" date="2017" name="Genome Biol.">
        <title>New reference genome sequences of hot pepper reveal the massive evolution of plant disease-resistance genes by retroduplication.</title>
        <authorList>
            <person name="Kim S."/>
            <person name="Park J."/>
            <person name="Yeom S.I."/>
            <person name="Kim Y.M."/>
            <person name="Seo E."/>
            <person name="Kim K.T."/>
            <person name="Kim M.S."/>
            <person name="Lee J.M."/>
            <person name="Cheong K."/>
            <person name="Shin H.S."/>
            <person name="Kim S.B."/>
            <person name="Han K."/>
            <person name="Lee J."/>
            <person name="Park M."/>
            <person name="Lee H.A."/>
            <person name="Lee H.Y."/>
            <person name="Lee Y."/>
            <person name="Oh S."/>
            <person name="Lee J.H."/>
            <person name="Choi E."/>
            <person name="Choi E."/>
            <person name="Lee S.E."/>
            <person name="Jeon J."/>
            <person name="Kim H."/>
            <person name="Choi G."/>
            <person name="Song H."/>
            <person name="Lee J."/>
            <person name="Lee S.C."/>
            <person name="Kwon J.K."/>
            <person name="Lee H.Y."/>
            <person name="Koo N."/>
            <person name="Hong Y."/>
            <person name="Kim R.W."/>
            <person name="Kang W.H."/>
            <person name="Huh J.H."/>
            <person name="Kang B.C."/>
            <person name="Yang T.J."/>
            <person name="Lee Y.H."/>
            <person name="Bennetzen J.L."/>
            <person name="Choi D."/>
        </authorList>
    </citation>
    <scope>NUCLEOTIDE SEQUENCE [LARGE SCALE GENOMIC DNA]</scope>
    <source>
        <strain evidence="9">cv. PBC81</strain>
    </source>
</reference>
<keyword evidence="3" id="KW-0238">DNA-binding</keyword>
<evidence type="ECO:0000256" key="6">
    <source>
        <dbReference type="SAM" id="MobiDB-lite"/>
    </source>
</evidence>
<dbReference type="InterPro" id="IPR003340">
    <property type="entry name" value="B3_DNA-bd"/>
</dbReference>
<evidence type="ECO:0000313" key="9">
    <source>
        <dbReference type="Proteomes" id="UP000224567"/>
    </source>
</evidence>
<dbReference type="GO" id="GO:0003677">
    <property type="term" value="F:DNA binding"/>
    <property type="evidence" value="ECO:0007669"/>
    <property type="project" value="UniProtKB-KW"/>
</dbReference>
<dbReference type="Proteomes" id="UP000224567">
    <property type="component" value="Unassembled WGS sequence"/>
</dbReference>
<feature type="region of interest" description="Disordered" evidence="6">
    <location>
        <begin position="102"/>
        <end position="206"/>
    </location>
</feature>
<dbReference type="CDD" id="cd10017">
    <property type="entry name" value="B3_DNA"/>
    <property type="match status" value="2"/>
</dbReference>
<gene>
    <name evidence="8" type="ORF">CQW23_05819</name>
</gene>
<dbReference type="Gene3D" id="2.40.330.10">
    <property type="entry name" value="DNA-binding pseudobarrel domain"/>
    <property type="match status" value="2"/>
</dbReference>
<evidence type="ECO:0000256" key="1">
    <source>
        <dbReference type="ARBA" id="ARBA00004123"/>
    </source>
</evidence>
<proteinExistence type="predicted"/>